<evidence type="ECO:0000313" key="1">
    <source>
        <dbReference type="EMBL" id="SDK61488.1"/>
    </source>
</evidence>
<gene>
    <name evidence="1" type="ORF">SAMN04487935_3775</name>
</gene>
<dbReference type="Proteomes" id="UP000199580">
    <property type="component" value="Unassembled WGS sequence"/>
</dbReference>
<dbReference type="EMBL" id="FNEZ01000010">
    <property type="protein sequence ID" value="SDK61488.1"/>
    <property type="molecule type" value="Genomic_DNA"/>
</dbReference>
<dbReference type="InterPro" id="IPR046167">
    <property type="entry name" value="DUF6169"/>
</dbReference>
<evidence type="ECO:0000313" key="2">
    <source>
        <dbReference type="Proteomes" id="UP000199580"/>
    </source>
</evidence>
<dbReference type="RefSeq" id="WP_091399355.1">
    <property type="nucleotide sequence ID" value="NZ_BKAI01000022.1"/>
</dbReference>
<name>A0A1G9DC66_9FLAO</name>
<protein>
    <submittedName>
        <fullName evidence="1">Uncharacterized protein</fullName>
    </submittedName>
</protein>
<reference evidence="1 2" key="1">
    <citation type="submission" date="2016-10" db="EMBL/GenBank/DDBJ databases">
        <authorList>
            <person name="de Groot N.N."/>
        </authorList>
    </citation>
    <scope>NUCLEOTIDE SEQUENCE [LARGE SCALE GENOMIC DNA]</scope>
    <source>
        <strain evidence="1 2">CGMCC 1.10076</strain>
    </source>
</reference>
<accession>A0A1G9DC66</accession>
<dbReference type="AlphaFoldDB" id="A0A1G9DC66"/>
<dbReference type="OrthoDB" id="955741at2"/>
<sequence length="164" mass="19240">MPNLYNYTFNEVTSTYNFTTKNNIEYKVVFIIDETLDSVSEDTIENVYQVIIEKVSDTIEPFDSAVARTIDDIIKSFFENAQNSLIYICSEDEEKAEIRFNVFDRWYLNSTFNEFVTKIDNVINCEANGETYLLYTSLLYHNDNQNIEYVLTAYNNIEEVLNSK</sequence>
<keyword evidence="2" id="KW-1185">Reference proteome</keyword>
<dbReference type="Pfam" id="PF19666">
    <property type="entry name" value="DUF6169"/>
    <property type="match status" value="1"/>
</dbReference>
<proteinExistence type="predicted"/>
<organism evidence="1 2">
    <name type="scientific">Flavobacterium noncentrifugens</name>
    <dbReference type="NCBI Taxonomy" id="1128970"/>
    <lineage>
        <taxon>Bacteria</taxon>
        <taxon>Pseudomonadati</taxon>
        <taxon>Bacteroidota</taxon>
        <taxon>Flavobacteriia</taxon>
        <taxon>Flavobacteriales</taxon>
        <taxon>Flavobacteriaceae</taxon>
        <taxon>Flavobacterium</taxon>
    </lineage>
</organism>